<dbReference type="EMBL" id="LGTZ01001727">
    <property type="protein sequence ID" value="OJD20743.1"/>
    <property type="molecule type" value="Genomic_DNA"/>
</dbReference>
<name>A0A1J9QX28_9EURO</name>
<evidence type="ECO:0000313" key="2">
    <source>
        <dbReference type="EMBL" id="OJD20743.1"/>
    </source>
</evidence>
<reference evidence="2 3" key="1">
    <citation type="submission" date="2015-08" db="EMBL/GenBank/DDBJ databases">
        <title>Emmonsia species relationships and genome sequence.</title>
        <authorList>
            <person name="Cuomo C.A."/>
            <person name="Schwartz I.S."/>
            <person name="Kenyon C."/>
            <person name="De Hoog G.S."/>
            <person name="Govender N.P."/>
            <person name="Botha A."/>
            <person name="Moreno L."/>
            <person name="De Vries M."/>
            <person name="Munoz J.F."/>
            <person name="Stielow J.B."/>
        </authorList>
    </citation>
    <scope>NUCLEOTIDE SEQUENCE [LARGE SCALE GENOMIC DNA]</scope>
    <source>
        <strain evidence="2 3">EI222</strain>
    </source>
</reference>
<gene>
    <name evidence="2" type="ORF">ACJ73_07924</name>
</gene>
<protein>
    <submittedName>
        <fullName evidence="2">Uncharacterized protein</fullName>
    </submittedName>
</protein>
<sequence>MRTRCRKTVGIKQKPDLKRNNEPQFAILQLEKNEHGTNINGERTRGAPSLLFEESHPQATHGNAAGDQGAATVILPPPRADRQMARARSERSCAPPRELKWSNSSEIFKHNPPTFGVHIRIHILMLLQRSKRSETTLDPSENFKYAYLYTVYPGLEHIKNENSKVSTCQTKMISFHRVKRNLLELPSQFYLNALIESEGLFISHEVDAPLDDEKLAERIESQFSLQDVEYDEVQSYEKALDDNSTTAPSSPATPASRMASCSPDRDQIPELKGLWGMRSLIIEPPPKIIDICLPMIAQVLIKTPVAWLLRIGSVF</sequence>
<dbReference type="AlphaFoldDB" id="A0A1J9QX28"/>
<proteinExistence type="predicted"/>
<evidence type="ECO:0000256" key="1">
    <source>
        <dbReference type="SAM" id="MobiDB-lite"/>
    </source>
</evidence>
<keyword evidence="3" id="KW-1185">Reference proteome</keyword>
<accession>A0A1J9QX28</accession>
<feature type="region of interest" description="Disordered" evidence="1">
    <location>
        <begin position="238"/>
        <end position="264"/>
    </location>
</feature>
<comment type="caution">
    <text evidence="2">The sequence shown here is derived from an EMBL/GenBank/DDBJ whole genome shotgun (WGS) entry which is preliminary data.</text>
</comment>
<dbReference type="VEuPathDB" id="FungiDB:ACJ73_07924"/>
<evidence type="ECO:0000313" key="3">
    <source>
        <dbReference type="Proteomes" id="UP000242791"/>
    </source>
</evidence>
<organism evidence="2 3">
    <name type="scientific">Blastomyces percursus</name>
    <dbReference type="NCBI Taxonomy" id="1658174"/>
    <lineage>
        <taxon>Eukaryota</taxon>
        <taxon>Fungi</taxon>
        <taxon>Dikarya</taxon>
        <taxon>Ascomycota</taxon>
        <taxon>Pezizomycotina</taxon>
        <taxon>Eurotiomycetes</taxon>
        <taxon>Eurotiomycetidae</taxon>
        <taxon>Onygenales</taxon>
        <taxon>Ajellomycetaceae</taxon>
        <taxon>Blastomyces</taxon>
    </lineage>
</organism>
<feature type="compositionally biased region" description="Low complexity" evidence="1">
    <location>
        <begin position="244"/>
        <end position="256"/>
    </location>
</feature>
<dbReference type="Proteomes" id="UP000242791">
    <property type="component" value="Unassembled WGS sequence"/>
</dbReference>